<dbReference type="PANTHER" id="PTHR43201">
    <property type="entry name" value="ACYL-COA SYNTHETASE"/>
    <property type="match status" value="1"/>
</dbReference>
<sequence length="539" mass="57294">MSASCTSHGGLGDGAGGRPHVDAQSVGALLRPLHALACTAPLRPALHYAGRTFGYGKLWSRIERVSAHLAATWGVRAGDRVATLCLNHDLQLAMLFACARLGAVFVPLNHRLAVPELRGIAAHAGLRAIFHDDAHEAAAQALAQALQADTPSTSSSPSPSPAVGHAHIDRLIDSPAPADRAFAPVPDDAPLLLVYTSGTTGEPKGAMHSQAGLLANARASWWAHDMDPADHVLSVLPLFHVGGLCIQTVPALLAGARVTLHERFSPEAWFDSVERDRPSLSLMVPATLRAVLEHPRWPDADLSSLRGVMAGSSTIPLSYISAFHARGVPLGQVYGATETGPVSVVLRLPEAMARPGHAGWPQPEAEVRLVREGADVADGEVGEIWVRGANVMTGYWRQPDHPSFAQGWFRSGDLARRDAEGCVEVVGRSKDMIISGGENIYPAEIENVLIALPGVLECAVVGLPDPRWGEVPVAVIVPAPCADPAALSAPRLRETMALRIARFKLPRDVVLVDALPKSALGKVMKPQLRTMLEARQGER</sequence>
<dbReference type="PANTHER" id="PTHR43201:SF5">
    <property type="entry name" value="MEDIUM-CHAIN ACYL-COA LIGASE ACSF2, MITOCHONDRIAL"/>
    <property type="match status" value="1"/>
</dbReference>
<dbReference type="Pfam" id="PF00501">
    <property type="entry name" value="AMP-binding"/>
    <property type="match status" value="1"/>
</dbReference>
<evidence type="ECO:0000256" key="2">
    <source>
        <dbReference type="ARBA" id="ARBA00022598"/>
    </source>
</evidence>
<dbReference type="PROSITE" id="PS00455">
    <property type="entry name" value="AMP_BINDING"/>
    <property type="match status" value="1"/>
</dbReference>
<gene>
    <name evidence="6" type="ORF">LMG21510_03484</name>
</gene>
<dbReference type="RefSeq" id="WP_224042992.1">
    <property type="nucleotide sequence ID" value="NZ_CAJZAH010000003.1"/>
</dbReference>
<dbReference type="InterPro" id="IPR000873">
    <property type="entry name" value="AMP-dep_synth/lig_dom"/>
</dbReference>
<feature type="domain" description="AMP-dependent synthetase/ligase" evidence="4">
    <location>
        <begin position="41"/>
        <end position="396"/>
    </location>
</feature>
<dbReference type="EC" id="6.2.1.3" evidence="6"/>
<dbReference type="Proteomes" id="UP000721236">
    <property type="component" value="Unassembled WGS sequence"/>
</dbReference>
<dbReference type="InterPro" id="IPR042099">
    <property type="entry name" value="ANL_N_sf"/>
</dbReference>
<feature type="domain" description="AMP-binding enzyme C-terminal" evidence="5">
    <location>
        <begin position="444"/>
        <end position="522"/>
    </location>
</feature>
<keyword evidence="7" id="KW-1185">Reference proteome</keyword>
<feature type="region of interest" description="Disordered" evidence="3">
    <location>
        <begin position="143"/>
        <end position="165"/>
    </location>
</feature>
<feature type="compositionally biased region" description="Low complexity" evidence="3">
    <location>
        <begin position="143"/>
        <end position="157"/>
    </location>
</feature>
<proteinExistence type="inferred from homology"/>
<keyword evidence="2 6" id="KW-0436">Ligase</keyword>
<dbReference type="GO" id="GO:0004467">
    <property type="term" value="F:long-chain fatty acid-CoA ligase activity"/>
    <property type="evidence" value="ECO:0007669"/>
    <property type="project" value="UniProtKB-EC"/>
</dbReference>
<dbReference type="InterPro" id="IPR020845">
    <property type="entry name" value="AMP-binding_CS"/>
</dbReference>
<dbReference type="InterPro" id="IPR045851">
    <property type="entry name" value="AMP-bd_C_sf"/>
</dbReference>
<evidence type="ECO:0000259" key="5">
    <source>
        <dbReference type="Pfam" id="PF13193"/>
    </source>
</evidence>
<name>A0ABN7YX77_9BURK</name>
<dbReference type="InterPro" id="IPR025110">
    <property type="entry name" value="AMP-bd_C"/>
</dbReference>
<organism evidence="6 7">
    <name type="scientific">Cupriavidus respiraculi</name>
    <dbReference type="NCBI Taxonomy" id="195930"/>
    <lineage>
        <taxon>Bacteria</taxon>
        <taxon>Pseudomonadati</taxon>
        <taxon>Pseudomonadota</taxon>
        <taxon>Betaproteobacteria</taxon>
        <taxon>Burkholderiales</taxon>
        <taxon>Burkholderiaceae</taxon>
        <taxon>Cupriavidus</taxon>
    </lineage>
</organism>
<comment type="caution">
    <text evidence="6">The sequence shown here is derived from an EMBL/GenBank/DDBJ whole genome shotgun (WGS) entry which is preliminary data.</text>
</comment>
<comment type="similarity">
    <text evidence="1">Belongs to the ATP-dependent AMP-binding enzyme family.</text>
</comment>
<evidence type="ECO:0000259" key="4">
    <source>
        <dbReference type="Pfam" id="PF00501"/>
    </source>
</evidence>
<protein>
    <submittedName>
        <fullName evidence="6">Long-chain-fatty-acid--CoA ligase FadD13</fullName>
        <ecNumber evidence="6">6.2.1.3</ecNumber>
    </submittedName>
</protein>
<evidence type="ECO:0000313" key="6">
    <source>
        <dbReference type="EMBL" id="CAG9178099.1"/>
    </source>
</evidence>
<evidence type="ECO:0000256" key="3">
    <source>
        <dbReference type="SAM" id="MobiDB-lite"/>
    </source>
</evidence>
<reference evidence="6 7" key="1">
    <citation type="submission" date="2021-08" db="EMBL/GenBank/DDBJ databases">
        <authorList>
            <person name="Peeters C."/>
        </authorList>
    </citation>
    <scope>NUCLEOTIDE SEQUENCE [LARGE SCALE GENOMIC DNA]</scope>
    <source>
        <strain evidence="6 7">LMG 21510</strain>
    </source>
</reference>
<dbReference type="EMBL" id="CAJZAH010000003">
    <property type="protein sequence ID" value="CAG9178099.1"/>
    <property type="molecule type" value="Genomic_DNA"/>
</dbReference>
<evidence type="ECO:0000313" key="7">
    <source>
        <dbReference type="Proteomes" id="UP000721236"/>
    </source>
</evidence>
<accession>A0ABN7YX77</accession>
<dbReference type="Gene3D" id="3.40.50.12780">
    <property type="entry name" value="N-terminal domain of ligase-like"/>
    <property type="match status" value="1"/>
</dbReference>
<dbReference type="Gene3D" id="3.30.300.30">
    <property type="match status" value="1"/>
</dbReference>
<dbReference type="SUPFAM" id="SSF56801">
    <property type="entry name" value="Acetyl-CoA synthetase-like"/>
    <property type="match status" value="1"/>
</dbReference>
<dbReference type="Pfam" id="PF13193">
    <property type="entry name" value="AMP-binding_C"/>
    <property type="match status" value="1"/>
</dbReference>
<evidence type="ECO:0000256" key="1">
    <source>
        <dbReference type="ARBA" id="ARBA00006432"/>
    </source>
</evidence>